<keyword evidence="4 7" id="KW-0719">Serine esterase</keyword>
<dbReference type="STRING" id="41875.K8EBA6"/>
<gene>
    <name evidence="8" type="ORF">Bathy02g01770</name>
</gene>
<feature type="active site" description="Charge relay system" evidence="6">
    <location>
        <position position="256"/>
    </location>
</feature>
<dbReference type="PANTHER" id="PTHR10061">
    <property type="entry name" value="S-FORMYLGLUTATHIONE HYDROLASE"/>
    <property type="match status" value="1"/>
</dbReference>
<comment type="function">
    <text evidence="7">Serine hydrolase involved in the detoxification of formaldehyde.</text>
</comment>
<keyword evidence="5 7" id="KW-0378">Hydrolase</keyword>
<keyword evidence="9" id="KW-1185">Reference proteome</keyword>
<dbReference type="KEGG" id="bpg:Bathy02g01770"/>
<organism evidence="8 9">
    <name type="scientific">Bathycoccus prasinos</name>
    <dbReference type="NCBI Taxonomy" id="41875"/>
    <lineage>
        <taxon>Eukaryota</taxon>
        <taxon>Viridiplantae</taxon>
        <taxon>Chlorophyta</taxon>
        <taxon>Mamiellophyceae</taxon>
        <taxon>Mamiellales</taxon>
        <taxon>Bathycoccaceae</taxon>
        <taxon>Bathycoccus</taxon>
    </lineage>
</organism>
<dbReference type="SUPFAM" id="SSF53474">
    <property type="entry name" value="alpha/beta-Hydrolases"/>
    <property type="match status" value="1"/>
</dbReference>
<dbReference type="PANTHER" id="PTHR10061:SF0">
    <property type="entry name" value="S-FORMYLGLUTATHIONE HYDROLASE"/>
    <property type="match status" value="1"/>
</dbReference>
<protein>
    <recommendedName>
        <fullName evidence="3 7">S-formylglutathione hydrolase</fullName>
        <ecNumber evidence="2 7">3.1.2.12</ecNumber>
    </recommendedName>
</protein>
<evidence type="ECO:0000256" key="2">
    <source>
        <dbReference type="ARBA" id="ARBA00012479"/>
    </source>
</evidence>
<reference evidence="8 9" key="1">
    <citation type="submission" date="2011-10" db="EMBL/GenBank/DDBJ databases">
        <authorList>
            <person name="Genoscope - CEA"/>
        </authorList>
    </citation>
    <scope>NUCLEOTIDE SEQUENCE [LARGE SCALE GENOMIC DNA]</scope>
    <source>
        <strain evidence="8 9">RCC 1105</strain>
    </source>
</reference>
<dbReference type="GO" id="GO:0005829">
    <property type="term" value="C:cytosol"/>
    <property type="evidence" value="ECO:0007669"/>
    <property type="project" value="TreeGrafter"/>
</dbReference>
<dbReference type="eggNOG" id="KOG3101">
    <property type="taxonomic scope" value="Eukaryota"/>
</dbReference>
<dbReference type="RefSeq" id="XP_007514886.1">
    <property type="nucleotide sequence ID" value="XM_007514824.1"/>
</dbReference>
<dbReference type="InterPro" id="IPR000801">
    <property type="entry name" value="Esterase-like"/>
</dbReference>
<dbReference type="GeneID" id="19017291"/>
<dbReference type="GO" id="GO:0046294">
    <property type="term" value="P:formaldehyde catabolic process"/>
    <property type="evidence" value="ECO:0007669"/>
    <property type="project" value="InterPro"/>
</dbReference>
<dbReference type="AlphaFoldDB" id="K8EBA6"/>
<comment type="similarity">
    <text evidence="1 7">Belongs to the esterase D family.</text>
</comment>
<feature type="active site" description="Charge relay system" evidence="6">
    <location>
        <position position="290"/>
    </location>
</feature>
<name>K8EBA6_9CHLO</name>
<sequence>MSDENDEKVLFKPEILSTVKVHAGYLHRIKHYSPCNKCHMTFAIYIPSDEDDFPVGNGNARKMPLILYLSGLTCDDTNVSQKGNAFETCKQSGVCFVMPDTSPRGHEKIDEEESASWDFGIGAGFYVNATTKGYAEHYNMETYATKELEQVCKSIDCINDKVDFNRQSIMGHSMGGHGALTLALRNPGKYRSVSAFAPIANPSAKDCPWGQKAFKGYLKDENEWKMHDATELVKMMEPGTMKTVTKAILIDQGDADTFYKTQLHPERFQEAAEKNTKGFMKYNVREGYDHSYWFISTFMHDHVAFHAIKLLST</sequence>
<evidence type="ECO:0000256" key="6">
    <source>
        <dbReference type="PIRSR" id="PIRSR614186-1"/>
    </source>
</evidence>
<dbReference type="Pfam" id="PF00756">
    <property type="entry name" value="Esterase"/>
    <property type="match status" value="1"/>
</dbReference>
<evidence type="ECO:0000256" key="7">
    <source>
        <dbReference type="RuleBase" id="RU363068"/>
    </source>
</evidence>
<feature type="active site" description="Charge relay system" evidence="6">
    <location>
        <position position="173"/>
    </location>
</feature>
<dbReference type="InterPro" id="IPR014186">
    <property type="entry name" value="S-formylglutathione_hydrol"/>
</dbReference>
<proteinExistence type="inferred from homology"/>
<keyword evidence="7" id="KW-0963">Cytoplasm</keyword>
<evidence type="ECO:0000256" key="5">
    <source>
        <dbReference type="ARBA" id="ARBA00022801"/>
    </source>
</evidence>
<evidence type="ECO:0000256" key="3">
    <source>
        <dbReference type="ARBA" id="ARBA00016774"/>
    </source>
</evidence>
<dbReference type="EMBL" id="FO082277">
    <property type="protein sequence ID" value="CCO15126.1"/>
    <property type="molecule type" value="Genomic_DNA"/>
</dbReference>
<dbReference type="GO" id="GO:0052689">
    <property type="term" value="F:carboxylic ester hydrolase activity"/>
    <property type="evidence" value="ECO:0007669"/>
    <property type="project" value="UniProtKB-KW"/>
</dbReference>
<comment type="catalytic activity">
    <reaction evidence="7">
        <text>S-formylglutathione + H2O = formate + glutathione + H(+)</text>
        <dbReference type="Rhea" id="RHEA:14961"/>
        <dbReference type="ChEBI" id="CHEBI:15377"/>
        <dbReference type="ChEBI" id="CHEBI:15378"/>
        <dbReference type="ChEBI" id="CHEBI:15740"/>
        <dbReference type="ChEBI" id="CHEBI:57688"/>
        <dbReference type="ChEBI" id="CHEBI:57925"/>
        <dbReference type="EC" id="3.1.2.12"/>
    </reaction>
</comment>
<dbReference type="OrthoDB" id="420518at2759"/>
<dbReference type="InterPro" id="IPR029058">
    <property type="entry name" value="AB_hydrolase_fold"/>
</dbReference>
<accession>K8EBA6</accession>
<evidence type="ECO:0000313" key="8">
    <source>
        <dbReference type="EMBL" id="CCO15126.1"/>
    </source>
</evidence>
<evidence type="ECO:0000313" key="9">
    <source>
        <dbReference type="Proteomes" id="UP000198341"/>
    </source>
</evidence>
<evidence type="ECO:0000256" key="1">
    <source>
        <dbReference type="ARBA" id="ARBA00005622"/>
    </source>
</evidence>
<dbReference type="GO" id="GO:0018738">
    <property type="term" value="F:S-formylglutathione hydrolase activity"/>
    <property type="evidence" value="ECO:0007669"/>
    <property type="project" value="UniProtKB-EC"/>
</dbReference>
<dbReference type="NCBIfam" id="TIGR02821">
    <property type="entry name" value="fghA_ester_D"/>
    <property type="match status" value="1"/>
</dbReference>
<dbReference type="EC" id="3.1.2.12" evidence="2 7"/>
<dbReference type="Gene3D" id="3.40.50.1820">
    <property type="entry name" value="alpha/beta hydrolase"/>
    <property type="match status" value="1"/>
</dbReference>
<dbReference type="Proteomes" id="UP000198341">
    <property type="component" value="Chromosome 2"/>
</dbReference>
<evidence type="ECO:0000256" key="4">
    <source>
        <dbReference type="ARBA" id="ARBA00022487"/>
    </source>
</evidence>
<comment type="subcellular location">
    <subcellularLocation>
        <location evidence="7">Cytoplasm</location>
    </subcellularLocation>
</comment>